<keyword evidence="1" id="KW-1133">Transmembrane helix</keyword>
<evidence type="ECO:0008006" key="4">
    <source>
        <dbReference type="Google" id="ProtNLM"/>
    </source>
</evidence>
<reference evidence="2 3" key="1">
    <citation type="submission" date="2018-09" db="EMBL/GenBank/DDBJ databases">
        <title>Whole genome sequencing of Microbacterium oryzae strain MB-10T.</title>
        <authorList>
            <person name="Das S.K."/>
        </authorList>
    </citation>
    <scope>NUCLEOTIDE SEQUENCE [LARGE SCALE GENOMIC DNA]</scope>
    <source>
        <strain evidence="2 3">MB-10</strain>
    </source>
</reference>
<evidence type="ECO:0000313" key="2">
    <source>
        <dbReference type="EMBL" id="QGU28670.1"/>
    </source>
</evidence>
<organism evidence="2 3">
    <name type="scientific">Microbacterium oryzae</name>
    <dbReference type="NCBI Taxonomy" id="743009"/>
    <lineage>
        <taxon>Bacteria</taxon>
        <taxon>Bacillati</taxon>
        <taxon>Actinomycetota</taxon>
        <taxon>Actinomycetes</taxon>
        <taxon>Micrococcales</taxon>
        <taxon>Microbacteriaceae</taxon>
        <taxon>Microbacterium</taxon>
    </lineage>
</organism>
<evidence type="ECO:0000256" key="1">
    <source>
        <dbReference type="SAM" id="Phobius"/>
    </source>
</evidence>
<keyword evidence="1" id="KW-0472">Membrane</keyword>
<sequence length="132" mass="13886">MDASHVIGAITEIFSWIGLGATILLGLAAIVARLADGTWVPVRAFVLSDAEPPAIRWFSAGHEVGHAPLTPEVRRAAGDADEVDVFTNPRRPGSVRLHRHSPLPRLLGWGAVAFAALGIVSSVTQLVLVALG</sequence>
<feature type="transmembrane region" description="Helical" evidence="1">
    <location>
        <begin position="13"/>
        <end position="35"/>
    </location>
</feature>
<name>A0A6I6E8E2_9MICO</name>
<feature type="transmembrane region" description="Helical" evidence="1">
    <location>
        <begin position="106"/>
        <end position="131"/>
    </location>
</feature>
<dbReference type="Proteomes" id="UP000422989">
    <property type="component" value="Chromosome"/>
</dbReference>
<proteinExistence type="predicted"/>
<keyword evidence="3" id="KW-1185">Reference proteome</keyword>
<keyword evidence="1" id="KW-0812">Transmembrane</keyword>
<gene>
    <name evidence="2" type="ORF">D7D94_14090</name>
</gene>
<dbReference type="AlphaFoldDB" id="A0A6I6E8E2"/>
<protein>
    <recommendedName>
        <fullName evidence="4">DUF3592 domain-containing protein</fullName>
    </recommendedName>
</protein>
<accession>A0A6I6E8E2</accession>
<dbReference type="RefSeq" id="WP_156243220.1">
    <property type="nucleotide sequence ID" value="NZ_BAAAZL010000007.1"/>
</dbReference>
<dbReference type="OrthoDB" id="5079070at2"/>
<evidence type="ECO:0000313" key="3">
    <source>
        <dbReference type="Proteomes" id="UP000422989"/>
    </source>
</evidence>
<dbReference type="EMBL" id="CP032550">
    <property type="protein sequence ID" value="QGU28670.1"/>
    <property type="molecule type" value="Genomic_DNA"/>
</dbReference>
<dbReference type="KEGG" id="moj:D7D94_14090"/>